<gene>
    <name evidence="1" type="ORF">SDC9_87001</name>
</gene>
<name>A0A644ZKG6_9ZZZZ</name>
<proteinExistence type="predicted"/>
<comment type="caution">
    <text evidence="1">The sequence shown here is derived from an EMBL/GenBank/DDBJ whole genome shotgun (WGS) entry which is preliminary data.</text>
</comment>
<protein>
    <submittedName>
        <fullName evidence="1">Uncharacterized protein</fullName>
    </submittedName>
</protein>
<dbReference type="InterPro" id="IPR046674">
    <property type="entry name" value="DUF6544"/>
</dbReference>
<dbReference type="Pfam" id="PF20181">
    <property type="entry name" value="DUF6544"/>
    <property type="match status" value="1"/>
</dbReference>
<dbReference type="AlphaFoldDB" id="A0A644ZKG6"/>
<dbReference type="EMBL" id="VSSQ01008971">
    <property type="protein sequence ID" value="MPM40361.1"/>
    <property type="molecule type" value="Genomic_DNA"/>
</dbReference>
<sequence length="58" mass="6539">MDTEGNVKQVPWSAVCGDYRDVGGIMQPKSLRAVWHLPEGDLVYFDGHNTVIEYDVTE</sequence>
<organism evidence="1">
    <name type="scientific">bioreactor metagenome</name>
    <dbReference type="NCBI Taxonomy" id="1076179"/>
    <lineage>
        <taxon>unclassified sequences</taxon>
        <taxon>metagenomes</taxon>
        <taxon>ecological metagenomes</taxon>
    </lineage>
</organism>
<evidence type="ECO:0000313" key="1">
    <source>
        <dbReference type="EMBL" id="MPM40361.1"/>
    </source>
</evidence>
<accession>A0A644ZKG6</accession>
<reference evidence="1" key="1">
    <citation type="submission" date="2019-08" db="EMBL/GenBank/DDBJ databases">
        <authorList>
            <person name="Kucharzyk K."/>
            <person name="Murdoch R.W."/>
            <person name="Higgins S."/>
            <person name="Loffler F."/>
        </authorList>
    </citation>
    <scope>NUCLEOTIDE SEQUENCE</scope>
</reference>